<organism evidence="1 2">
    <name type="scientific">Pholiota conissans</name>
    <dbReference type="NCBI Taxonomy" id="109636"/>
    <lineage>
        <taxon>Eukaryota</taxon>
        <taxon>Fungi</taxon>
        <taxon>Dikarya</taxon>
        <taxon>Basidiomycota</taxon>
        <taxon>Agaricomycotina</taxon>
        <taxon>Agaricomycetes</taxon>
        <taxon>Agaricomycetidae</taxon>
        <taxon>Agaricales</taxon>
        <taxon>Agaricineae</taxon>
        <taxon>Strophariaceae</taxon>
        <taxon>Pholiota</taxon>
    </lineage>
</organism>
<protein>
    <submittedName>
        <fullName evidence="1">Uncharacterized protein</fullName>
    </submittedName>
</protein>
<dbReference type="AlphaFoldDB" id="A0A9P5YRW4"/>
<dbReference type="Proteomes" id="UP000807469">
    <property type="component" value="Unassembled WGS sequence"/>
</dbReference>
<name>A0A9P5YRW4_9AGAR</name>
<sequence>MSDLNSTALHETILRAGFTVKGEESIIAASLNSSTLLALIMGTYTAILGGTMDLSPNNLTAFSVQWYGTLGLWGEFSRRRVDVGLSSGMGWGWARDGQGMGWGWVGDGQGMGKGWARDGLGMA</sequence>
<proteinExistence type="predicted"/>
<comment type="caution">
    <text evidence="1">The sequence shown here is derived from an EMBL/GenBank/DDBJ whole genome shotgun (WGS) entry which is preliminary data.</text>
</comment>
<keyword evidence="2" id="KW-1185">Reference proteome</keyword>
<gene>
    <name evidence="1" type="ORF">BDN70DRAFT_899354</name>
</gene>
<accession>A0A9P5YRW4</accession>
<evidence type="ECO:0000313" key="1">
    <source>
        <dbReference type="EMBL" id="KAF9473968.1"/>
    </source>
</evidence>
<reference evidence="1" key="1">
    <citation type="submission" date="2020-11" db="EMBL/GenBank/DDBJ databases">
        <authorList>
            <consortium name="DOE Joint Genome Institute"/>
            <person name="Ahrendt S."/>
            <person name="Riley R."/>
            <person name="Andreopoulos W."/>
            <person name="Labutti K."/>
            <person name="Pangilinan J."/>
            <person name="Ruiz-Duenas F.J."/>
            <person name="Barrasa J.M."/>
            <person name="Sanchez-Garcia M."/>
            <person name="Camarero S."/>
            <person name="Miyauchi S."/>
            <person name="Serrano A."/>
            <person name="Linde D."/>
            <person name="Babiker R."/>
            <person name="Drula E."/>
            <person name="Ayuso-Fernandez I."/>
            <person name="Pacheco R."/>
            <person name="Padilla G."/>
            <person name="Ferreira P."/>
            <person name="Barriuso J."/>
            <person name="Kellner H."/>
            <person name="Castanera R."/>
            <person name="Alfaro M."/>
            <person name="Ramirez L."/>
            <person name="Pisabarro A.G."/>
            <person name="Kuo A."/>
            <person name="Tritt A."/>
            <person name="Lipzen A."/>
            <person name="He G."/>
            <person name="Yan M."/>
            <person name="Ng V."/>
            <person name="Cullen D."/>
            <person name="Martin F."/>
            <person name="Rosso M.-N."/>
            <person name="Henrissat B."/>
            <person name="Hibbett D."/>
            <person name="Martinez A.T."/>
            <person name="Grigoriev I.V."/>
        </authorList>
    </citation>
    <scope>NUCLEOTIDE SEQUENCE</scope>
    <source>
        <strain evidence="1">CIRM-BRFM 674</strain>
    </source>
</reference>
<evidence type="ECO:0000313" key="2">
    <source>
        <dbReference type="Proteomes" id="UP000807469"/>
    </source>
</evidence>
<dbReference type="EMBL" id="MU155405">
    <property type="protein sequence ID" value="KAF9473968.1"/>
    <property type="molecule type" value="Genomic_DNA"/>
</dbReference>